<dbReference type="Pfam" id="PF02450">
    <property type="entry name" value="LCAT"/>
    <property type="match status" value="1"/>
</dbReference>
<keyword evidence="1" id="KW-0732">Signal</keyword>
<dbReference type="EC" id="3.1.1.47" evidence="2"/>
<dbReference type="PANTHER" id="PTHR11440">
    <property type="entry name" value="LECITHIN-CHOLESTEROL ACYLTRANSFERASE-RELATED"/>
    <property type="match status" value="1"/>
</dbReference>
<keyword evidence="2" id="KW-0012">Acyltransferase</keyword>
<keyword evidence="3" id="KW-1185">Reference proteome</keyword>
<dbReference type="Gene3D" id="3.40.50.1820">
    <property type="entry name" value="alpha/beta hydrolase"/>
    <property type="match status" value="1"/>
</dbReference>
<keyword evidence="2" id="KW-0808">Transferase</keyword>
<dbReference type="GO" id="GO:0003847">
    <property type="term" value="F:1-alkyl-2-acetylglycerophosphocholine esterase activity"/>
    <property type="evidence" value="ECO:0007669"/>
    <property type="project" value="UniProtKB-EC"/>
</dbReference>
<dbReference type="InterPro" id="IPR029058">
    <property type="entry name" value="AB_hydrolase_fold"/>
</dbReference>
<dbReference type="Proteomes" id="UP001281761">
    <property type="component" value="Unassembled WGS sequence"/>
</dbReference>
<evidence type="ECO:0000313" key="3">
    <source>
        <dbReference type="Proteomes" id="UP001281761"/>
    </source>
</evidence>
<feature type="chain" id="PRO_5045679758" evidence="1">
    <location>
        <begin position="18"/>
        <end position="417"/>
    </location>
</feature>
<accession>A0ABQ9YC85</accession>
<reference evidence="2 3" key="1">
    <citation type="journal article" date="2022" name="bioRxiv">
        <title>Genomics of Preaxostyla Flagellates Illuminates Evolutionary Transitions and the Path Towards Mitochondrial Loss.</title>
        <authorList>
            <person name="Novak L.V.F."/>
            <person name="Treitli S.C."/>
            <person name="Pyrih J."/>
            <person name="Halakuc P."/>
            <person name="Pipaliya S.V."/>
            <person name="Vacek V."/>
            <person name="Brzon O."/>
            <person name="Soukal P."/>
            <person name="Eme L."/>
            <person name="Dacks J.B."/>
            <person name="Karnkowska A."/>
            <person name="Elias M."/>
            <person name="Hampl V."/>
        </authorList>
    </citation>
    <scope>NUCLEOTIDE SEQUENCE [LARGE SCALE GENOMIC DNA]</scope>
    <source>
        <strain evidence="2">NAU3</strain>
        <tissue evidence="2">Gut</tissue>
    </source>
</reference>
<feature type="signal peptide" evidence="1">
    <location>
        <begin position="1"/>
        <end position="17"/>
    </location>
</feature>
<protein>
    <submittedName>
        <fullName evidence="2">Phosphatidylcholine-sterol acyltransferase</fullName>
        <ecNumber evidence="2">3.1.1.47</ecNumber>
    </submittedName>
</protein>
<dbReference type="InterPro" id="IPR003386">
    <property type="entry name" value="LACT/PDAT_acylTrfase"/>
</dbReference>
<dbReference type="SUPFAM" id="SSF53474">
    <property type="entry name" value="alpha/beta-Hydrolases"/>
    <property type="match status" value="1"/>
</dbReference>
<evidence type="ECO:0000313" key="2">
    <source>
        <dbReference type="EMBL" id="KAK2961349.1"/>
    </source>
</evidence>
<comment type="caution">
    <text evidence="2">The sequence shown here is derived from an EMBL/GenBank/DDBJ whole genome shotgun (WGS) entry which is preliminary data.</text>
</comment>
<gene>
    <name evidence="2" type="ORF">BLNAU_3795</name>
</gene>
<sequence>MIHFLSIFCLLSSMKTPDHLLKPVDDAAEDDSVLHYTARANRDPVFLVPGLAASGLEYRKKTDSTYKVLWFSISHILPGNWARFVEMMNPIYDPKTDTYSNSPDYDIRPIDYGGMGGVVYLDKTLEWFTKTYENMVNALKEVGYEVKKDLFGVPWDFRTNTINTLEINGEYERFKQLIETSYAINRKPAVLIGHSCGCPFVQHFLLEYVKPEWVQKHIKTFCTFNGPFGGAIMAYHHLSCHAAWIIPVGASVFNKITQKLASIYWMLPNSQAYSPDQVIAEMKNSGEKITFATMNKTWTDTGRDWMAIAASKATSRMEKHNGHPGVDTHIFFSHGKKTASKIIFDDSKPKWWEAEAASVENGDGDGTVPYESLVVPRKWSVPSGKKLEFHEFNDLSHLSIIKDKKVIQELVNIVSRD</sequence>
<name>A0ABQ9YC85_9EUKA</name>
<organism evidence="2 3">
    <name type="scientific">Blattamonas nauphoetae</name>
    <dbReference type="NCBI Taxonomy" id="2049346"/>
    <lineage>
        <taxon>Eukaryota</taxon>
        <taxon>Metamonada</taxon>
        <taxon>Preaxostyla</taxon>
        <taxon>Oxymonadida</taxon>
        <taxon>Blattamonas</taxon>
    </lineage>
</organism>
<evidence type="ECO:0000256" key="1">
    <source>
        <dbReference type="SAM" id="SignalP"/>
    </source>
</evidence>
<keyword evidence="2" id="KW-0378">Hydrolase</keyword>
<proteinExistence type="predicted"/>
<dbReference type="GO" id="GO:0016746">
    <property type="term" value="F:acyltransferase activity"/>
    <property type="evidence" value="ECO:0007669"/>
    <property type="project" value="UniProtKB-KW"/>
</dbReference>
<dbReference type="EMBL" id="JARBJD010000017">
    <property type="protein sequence ID" value="KAK2961349.1"/>
    <property type="molecule type" value="Genomic_DNA"/>
</dbReference>